<evidence type="ECO:0000313" key="8">
    <source>
        <dbReference type="Proteomes" id="UP001374535"/>
    </source>
</evidence>
<proteinExistence type="inferred from homology"/>
<dbReference type="InterPro" id="IPR003653">
    <property type="entry name" value="Peptidase_C48_C"/>
</dbReference>
<dbReference type="EMBL" id="CP144699">
    <property type="protein sequence ID" value="WVZ18741.1"/>
    <property type="molecule type" value="Genomic_DNA"/>
</dbReference>
<keyword evidence="8" id="KW-1185">Reference proteome</keyword>
<organism evidence="7 8">
    <name type="scientific">Vigna mungo</name>
    <name type="common">Black gram</name>
    <name type="synonym">Phaseolus mungo</name>
    <dbReference type="NCBI Taxonomy" id="3915"/>
    <lineage>
        <taxon>Eukaryota</taxon>
        <taxon>Viridiplantae</taxon>
        <taxon>Streptophyta</taxon>
        <taxon>Embryophyta</taxon>
        <taxon>Tracheophyta</taxon>
        <taxon>Spermatophyta</taxon>
        <taxon>Magnoliopsida</taxon>
        <taxon>eudicotyledons</taxon>
        <taxon>Gunneridae</taxon>
        <taxon>Pentapetalae</taxon>
        <taxon>rosids</taxon>
        <taxon>fabids</taxon>
        <taxon>Fabales</taxon>
        <taxon>Fabaceae</taxon>
        <taxon>Papilionoideae</taxon>
        <taxon>50 kb inversion clade</taxon>
        <taxon>NPAAA clade</taxon>
        <taxon>indigoferoid/millettioid clade</taxon>
        <taxon>Phaseoleae</taxon>
        <taxon>Vigna</taxon>
    </lineage>
</organism>
<dbReference type="PANTHER" id="PTHR12606:SF1">
    <property type="entry name" value="UBIQUITIN-LIKE-SPECIFIC PROTEASE 1A"/>
    <property type="match status" value="1"/>
</dbReference>
<sequence>METSHIVHMNSLLQPRHQMRIRESPFKWFLDIVNPIELNLKLLKQLVRRWVPQHHSFRVRQQLVPFDVVDVVMTLGLGVGGLVVPFDESIVGKLWAYERLGLHYNSSGKVFPRLRRFRSLNYGTEAIDLLFRKGEVRFDWYLRSNDRENPIVRAAFDMDGVGKSEGAPEKGDDTFQCARAARVEKFRINNQKIRSLKDEIVAIRKEVSDRRKRRKVEQCHYVPKAGVVVEGEGNVEAADAAPVEEAAPQGVQEADADAAADQDGAHQAADEVVVDEIGADEAPVEEAPVHETSADEDDAHEAADEAVVDEIGADVAPVEGAPVHETTADEDGAYQAADEAVVDEIGADATPVEGAAVHETTAVADEQPVAEEAVDEEYLGDEVPRQDPPAFVDIGGDDQDDEIIPHVESMAVEPLSTFFGDLRARDYSSLGPREDVDNMVIMFAATMFMYSEKKSTELIKRMIFNSMFATQFIIDNKRRIANRHVWQLVDYRPFFQPDLVRLEDLVTVDWVFIPFVNKDHWWCYALKVCTMQFFVIDSLEKGISGRAGIDRSMAKNIQRFWGLLTNTIEDSKIALNVQQAKIPVQPNTYDCGVIMMKVFEIWDGEDKYDGKSMPDYSNEELAAFRKEYICDWILDDENKRRLGVGYNELVQVLTSGVPVVGNKAMCVELKETCGF</sequence>
<evidence type="ECO:0000313" key="7">
    <source>
        <dbReference type="EMBL" id="WVZ18741.1"/>
    </source>
</evidence>
<reference evidence="7 8" key="1">
    <citation type="journal article" date="2023" name="Life. Sci Alliance">
        <title>Evolutionary insights into 3D genome organization and epigenetic landscape of Vigna mungo.</title>
        <authorList>
            <person name="Junaid A."/>
            <person name="Singh B."/>
            <person name="Bhatia S."/>
        </authorList>
    </citation>
    <scope>NUCLEOTIDE SEQUENCE [LARGE SCALE GENOMIC DNA]</scope>
    <source>
        <strain evidence="7">Urdbean</strain>
    </source>
</reference>
<dbReference type="PANTHER" id="PTHR12606">
    <property type="entry name" value="SENTRIN/SUMO-SPECIFIC PROTEASE"/>
    <property type="match status" value="1"/>
</dbReference>
<gene>
    <name evidence="7" type="ORF">V8G54_006063</name>
</gene>
<evidence type="ECO:0000256" key="3">
    <source>
        <dbReference type="ARBA" id="ARBA00022801"/>
    </source>
</evidence>
<feature type="region of interest" description="Disordered" evidence="5">
    <location>
        <begin position="245"/>
        <end position="269"/>
    </location>
</feature>
<dbReference type="PROSITE" id="PS50600">
    <property type="entry name" value="ULP_PROTEASE"/>
    <property type="match status" value="1"/>
</dbReference>
<dbReference type="Pfam" id="PF02902">
    <property type="entry name" value="Peptidase_C48"/>
    <property type="match status" value="1"/>
</dbReference>
<dbReference type="Proteomes" id="UP001374535">
    <property type="component" value="Chromosome 2"/>
</dbReference>
<evidence type="ECO:0000256" key="4">
    <source>
        <dbReference type="ARBA" id="ARBA00022807"/>
    </source>
</evidence>
<feature type="region of interest" description="Disordered" evidence="5">
    <location>
        <begin position="281"/>
        <end position="302"/>
    </location>
</feature>
<dbReference type="GO" id="GO:0016926">
    <property type="term" value="P:protein desumoylation"/>
    <property type="evidence" value="ECO:0007669"/>
    <property type="project" value="TreeGrafter"/>
</dbReference>
<evidence type="ECO:0000259" key="6">
    <source>
        <dbReference type="PROSITE" id="PS50600"/>
    </source>
</evidence>
<keyword evidence="2" id="KW-0645">Protease</keyword>
<feature type="domain" description="Ubiquitin-like protease family profile" evidence="6">
    <location>
        <begin position="420"/>
        <end position="602"/>
    </location>
</feature>
<evidence type="ECO:0000256" key="2">
    <source>
        <dbReference type="ARBA" id="ARBA00022670"/>
    </source>
</evidence>
<evidence type="ECO:0000256" key="1">
    <source>
        <dbReference type="ARBA" id="ARBA00005234"/>
    </source>
</evidence>
<keyword evidence="3" id="KW-0378">Hydrolase</keyword>
<accession>A0AAQ3P0W1</accession>
<dbReference type="GO" id="GO:0006508">
    <property type="term" value="P:proteolysis"/>
    <property type="evidence" value="ECO:0007669"/>
    <property type="project" value="UniProtKB-KW"/>
</dbReference>
<dbReference type="GO" id="GO:0016929">
    <property type="term" value="F:deSUMOylase activity"/>
    <property type="evidence" value="ECO:0007669"/>
    <property type="project" value="TreeGrafter"/>
</dbReference>
<dbReference type="AlphaFoldDB" id="A0AAQ3P0W1"/>
<keyword evidence="4" id="KW-0788">Thiol protease</keyword>
<dbReference type="SUPFAM" id="SSF54001">
    <property type="entry name" value="Cysteine proteinases"/>
    <property type="match status" value="1"/>
</dbReference>
<dbReference type="Gene3D" id="3.40.395.10">
    <property type="entry name" value="Adenoviral Proteinase, Chain A"/>
    <property type="match status" value="1"/>
</dbReference>
<dbReference type="InterPro" id="IPR038765">
    <property type="entry name" value="Papain-like_cys_pep_sf"/>
</dbReference>
<protein>
    <recommendedName>
        <fullName evidence="6">Ubiquitin-like protease family profile domain-containing protein</fullName>
    </recommendedName>
</protein>
<dbReference type="GO" id="GO:0005634">
    <property type="term" value="C:nucleus"/>
    <property type="evidence" value="ECO:0007669"/>
    <property type="project" value="TreeGrafter"/>
</dbReference>
<name>A0AAQ3P0W1_VIGMU</name>
<comment type="similarity">
    <text evidence="1">Belongs to the peptidase C48 family.</text>
</comment>
<evidence type="ECO:0000256" key="5">
    <source>
        <dbReference type="SAM" id="MobiDB-lite"/>
    </source>
</evidence>